<evidence type="ECO:0000259" key="1">
    <source>
        <dbReference type="Pfam" id="PF20376"/>
    </source>
</evidence>
<dbReference type="InterPro" id="IPR046612">
    <property type="entry name" value="DUF6671"/>
</dbReference>
<proteinExistence type="predicted"/>
<gene>
    <name evidence="2" type="ORF">B6A14_04200</name>
</gene>
<evidence type="ECO:0000313" key="2">
    <source>
        <dbReference type="EMBL" id="OWF65021.1"/>
    </source>
</evidence>
<dbReference type="EMBL" id="NAIA01000003">
    <property type="protein sequence ID" value="OWF65021.1"/>
    <property type="molecule type" value="Genomic_DNA"/>
</dbReference>
<sequence>MSIFRNRSASLLTKHGKEVVISSVLDAELGCQVKQTDAYDTDLLGTFTQEIPRYGSQLDAARKKAKLGMELLNLDLGIANEGAFVNDPYAGILSWNNELVVLIDQKNDLELTGFSGAPAQSDSGYFSHWEELSQFTDSALFPSHYLVIKPTDEYHPQSRKGIKDLPELKDAFEWAKALSSKGIVYVENDLRAFANPTRMENIRKATIDLAQKMKSLCPKCQAPGFWVKDIQRGLPCNACGLPTEQEIAKIWGCLKCDHQDTEGMKVLRFADPSKCHHCNP</sequence>
<dbReference type="Pfam" id="PF20376">
    <property type="entry name" value="DUF6671"/>
    <property type="match status" value="1"/>
</dbReference>
<evidence type="ECO:0000313" key="3">
    <source>
        <dbReference type="Proteomes" id="UP000196880"/>
    </source>
</evidence>
<feature type="domain" description="DUF6671" evidence="1">
    <location>
        <begin position="64"/>
        <end position="280"/>
    </location>
</feature>
<reference evidence="2 3" key="1">
    <citation type="submission" date="2017-03" db="EMBL/GenBank/DDBJ databases">
        <title>New species Polynucleobacter sp. MWH-EgelM1-30-B4.</title>
        <authorList>
            <person name="Hahn M.W."/>
        </authorList>
    </citation>
    <scope>NUCLEOTIDE SEQUENCE [LARGE SCALE GENOMIC DNA]</scope>
    <source>
        <strain evidence="2 3">MWH-EgelM1-30-B4</strain>
    </source>
</reference>
<keyword evidence="3" id="KW-1185">Reference proteome</keyword>
<dbReference type="Proteomes" id="UP000196880">
    <property type="component" value="Unassembled WGS sequence"/>
</dbReference>
<accession>A0A210RVQ0</accession>
<protein>
    <recommendedName>
        <fullName evidence="1">DUF6671 domain-containing protein</fullName>
    </recommendedName>
</protein>
<name>A0A210RVQ0_9BURK</name>
<dbReference type="OrthoDB" id="9793837at2"/>
<dbReference type="RefSeq" id="WP_087909219.1">
    <property type="nucleotide sequence ID" value="NZ_NAIA01000003.1"/>
</dbReference>
<dbReference type="AlphaFoldDB" id="A0A210RVQ0"/>
<comment type="caution">
    <text evidence="2">The sequence shown here is derived from an EMBL/GenBank/DDBJ whole genome shotgun (WGS) entry which is preliminary data.</text>
</comment>
<organism evidence="2 3">
    <name type="scientific">Polynucleobacter hirudinilacicola</name>
    <dbReference type="NCBI Taxonomy" id="1743166"/>
    <lineage>
        <taxon>Bacteria</taxon>
        <taxon>Pseudomonadati</taxon>
        <taxon>Pseudomonadota</taxon>
        <taxon>Betaproteobacteria</taxon>
        <taxon>Burkholderiales</taxon>
        <taxon>Burkholderiaceae</taxon>
        <taxon>Polynucleobacter</taxon>
    </lineage>
</organism>